<reference evidence="1" key="1">
    <citation type="submission" date="2014-11" db="EMBL/GenBank/DDBJ databases">
        <authorList>
            <person name="Amaro Gonzalez C."/>
        </authorList>
    </citation>
    <scope>NUCLEOTIDE SEQUENCE</scope>
</reference>
<protein>
    <submittedName>
        <fullName evidence="1">Uncharacterized protein</fullName>
    </submittedName>
</protein>
<accession>A0A0E9RYF5</accession>
<organism evidence="1">
    <name type="scientific">Anguilla anguilla</name>
    <name type="common">European freshwater eel</name>
    <name type="synonym">Muraena anguilla</name>
    <dbReference type="NCBI Taxonomy" id="7936"/>
    <lineage>
        <taxon>Eukaryota</taxon>
        <taxon>Metazoa</taxon>
        <taxon>Chordata</taxon>
        <taxon>Craniata</taxon>
        <taxon>Vertebrata</taxon>
        <taxon>Euteleostomi</taxon>
        <taxon>Actinopterygii</taxon>
        <taxon>Neopterygii</taxon>
        <taxon>Teleostei</taxon>
        <taxon>Anguilliformes</taxon>
        <taxon>Anguillidae</taxon>
        <taxon>Anguilla</taxon>
    </lineage>
</organism>
<dbReference type="EMBL" id="GBXM01075299">
    <property type="protein sequence ID" value="JAH33278.1"/>
    <property type="molecule type" value="Transcribed_RNA"/>
</dbReference>
<dbReference type="AlphaFoldDB" id="A0A0E9RYF5"/>
<sequence>MLYKNPTMHCSCQAFKSSDALFSLNSILFSAVRTHIFPTCCLEPLS</sequence>
<name>A0A0E9RYF5_ANGAN</name>
<proteinExistence type="predicted"/>
<reference evidence="1" key="2">
    <citation type="journal article" date="2015" name="Fish Shellfish Immunol.">
        <title>Early steps in the European eel (Anguilla anguilla)-Vibrio vulnificus interaction in the gills: Role of the RtxA13 toxin.</title>
        <authorList>
            <person name="Callol A."/>
            <person name="Pajuelo D."/>
            <person name="Ebbesson L."/>
            <person name="Teles M."/>
            <person name="MacKenzie S."/>
            <person name="Amaro C."/>
        </authorList>
    </citation>
    <scope>NUCLEOTIDE SEQUENCE</scope>
</reference>
<evidence type="ECO:0000313" key="1">
    <source>
        <dbReference type="EMBL" id="JAH33278.1"/>
    </source>
</evidence>